<dbReference type="Proteomes" id="UP000288716">
    <property type="component" value="Unassembled WGS sequence"/>
</dbReference>
<evidence type="ECO:0000256" key="8">
    <source>
        <dbReference type="ARBA" id="ARBA00022703"/>
    </source>
</evidence>
<feature type="compositionally biased region" description="Basic and acidic residues" evidence="10">
    <location>
        <begin position="900"/>
        <end position="919"/>
    </location>
</feature>
<dbReference type="GO" id="GO:0005886">
    <property type="term" value="C:plasma membrane"/>
    <property type="evidence" value="ECO:0007669"/>
    <property type="project" value="UniProtKB-SubCell"/>
</dbReference>
<dbReference type="InterPro" id="IPR001194">
    <property type="entry name" value="cDENN_dom"/>
</dbReference>
<dbReference type="SMART" id="SM00801">
    <property type="entry name" value="dDENN"/>
    <property type="match status" value="1"/>
</dbReference>
<dbReference type="Pfam" id="PF03456">
    <property type="entry name" value="uDENN"/>
    <property type="match status" value="1"/>
</dbReference>
<dbReference type="STRING" id="299467.A0A443SSK6"/>
<dbReference type="InterPro" id="IPR039980">
    <property type="entry name" value="MADD"/>
</dbReference>
<dbReference type="GO" id="GO:0016301">
    <property type="term" value="F:kinase activity"/>
    <property type="evidence" value="ECO:0007669"/>
    <property type="project" value="UniProtKB-KW"/>
</dbReference>
<sequence length="1262" mass="138831">MSDSLKKYFSPRLLDYIIIVGCRQPTGSHSVHIPELLRRYPPEDHKDFPLPLDVVFFCQPEGCISLGARRMSLRETNSFVFALTEKDANRVRYGICVNFYRPIEKRSSVSKREKEKVTEEQPSQQNVATSGESGKDVCATSTTSDSDPSTKKDSKNESKSRRSSKHQQAYSNSLTSLCIISHHPFFSTFRECLFIIKRIIEACSDRHLSKKSAFKHSRKDWIWTLLTTRIPENVNIPPAIINDVKEIETLMLRLLSAPVCVPGKTKVEIEIMPKEVRPSLTFALPDHTRFALVDFPLHLPLELLGVDTCMKVLTCILLEHKLVLQSRDYNALSMSVMAFVTMIYPLEYMFPVIPLLPTCMKSAEQLLLAPTPYIIGVPASFLMFKRNFKLPDDVWLVDLDSNKVIKPSGVEDLPCLPQPEGTVLVSHLKQALHSMSMNPQPLKSLDVLQPSLGVSSEQQSQEQLPQTSSPNRIIFGNDVDSVDIATRVAMVRFFNSPSLLANFTEHTRTIKLYPRPVVAFQVNSFLQSRPKASVFLSKFVRTQAVEYFAEWALCPANVAFLRVQTGVFDPTIIGDKSKWFSHQLDQIHFKVWSDASLSTIFSSHMTESKGKVSSNVDIPSPGSSSESDLSTSSSYSSLSDFVTEMVNSEICSELLDVSCTQLLCDHQNIFKPPEELHLGVEKPKSVPSSEGEAAKTSSQGSGSSSPTHSSTSTSLDSAGGEEEETSLKPMSLVDDTESQDTVSSTPTTLTPSSVNRLSLSPRHTNEAENQTFPEKEQIPRAVTPQKILAPEHRPVSVEPEKRNSASSSPTLSRTISISSVFSRAGSLANQIPSNTSASHSSTGTSFLDRFASEAKEVAREAKAAAVGASKSAIEATKKEVGKKKLLKNLQALGDPVKDTARDLWRSSQDRDETSSRDTDSSAGSIISSVSSDFNGFADKTSSVLSGLFGSKATGLAEKVKEKAQPFGPFPKVPGRKGLVERTTLIRHSSNQQRRPSDVVKSNTDSRGANRYENQQFIKEVVNSVLEGEGVGWLKLNRFKKLMEDENYRNQVVTRLNKTLERKVGPNDHIEDVCISKSVWKGMLRLTAAMITGLEQSYIHNGLGGMASSLAILEIAHTHYWAKEMTEDQRGESSVATTTSVSQSSSPFGSGENLNKLSGDTPTPTSQTKSQIGNVNIVHSPEVSETDDSLETCYGPTKIGPTLAKIESVDSETSELLTEPGISSCNTSDAGSMTINPAYFHAPRLSQTSCRSTYSDSELEAGM</sequence>
<feature type="compositionally biased region" description="Basic and acidic residues" evidence="10">
    <location>
        <begin position="110"/>
        <end position="119"/>
    </location>
</feature>
<feature type="region of interest" description="Disordered" evidence="10">
    <location>
        <begin position="675"/>
        <end position="814"/>
    </location>
</feature>
<keyword evidence="9" id="KW-0472">Membrane</keyword>
<dbReference type="GO" id="GO:0032483">
    <property type="term" value="P:regulation of Rab protein signal transduction"/>
    <property type="evidence" value="ECO:0007669"/>
    <property type="project" value="TreeGrafter"/>
</dbReference>
<feature type="compositionally biased region" description="Low complexity" evidence="10">
    <location>
        <begin position="1132"/>
        <end position="1145"/>
    </location>
</feature>
<dbReference type="GO" id="GO:0005085">
    <property type="term" value="F:guanyl-nucleotide exchange factor activity"/>
    <property type="evidence" value="ECO:0007669"/>
    <property type="project" value="UniProtKB-KW"/>
</dbReference>
<evidence type="ECO:0000256" key="2">
    <source>
        <dbReference type="ARBA" id="ARBA00004496"/>
    </source>
</evidence>
<dbReference type="PANTHER" id="PTHR13008:SF7">
    <property type="entry name" value="MAP KINASE-ACTIVATING DEATH DOMAIN PROTEIN"/>
    <property type="match status" value="1"/>
</dbReference>
<dbReference type="Gene3D" id="3.40.50.11500">
    <property type="match status" value="1"/>
</dbReference>
<dbReference type="InterPro" id="IPR043153">
    <property type="entry name" value="DENN_C"/>
</dbReference>
<dbReference type="FunFam" id="3.40.50.11500:FF:000002">
    <property type="entry name" value="MAP kinase-activating death domain protein-like Protein"/>
    <property type="match status" value="1"/>
</dbReference>
<feature type="compositionally biased region" description="Polar residues" evidence="10">
    <location>
        <begin position="121"/>
        <end position="132"/>
    </location>
</feature>
<evidence type="ECO:0000256" key="10">
    <source>
        <dbReference type="SAM" id="MobiDB-lite"/>
    </source>
</evidence>
<feature type="compositionally biased region" description="Polar residues" evidence="10">
    <location>
        <begin position="804"/>
        <end position="814"/>
    </location>
</feature>
<evidence type="ECO:0000256" key="5">
    <source>
        <dbReference type="ARBA" id="ARBA00022475"/>
    </source>
</evidence>
<organism evidence="12 13">
    <name type="scientific">Leptotrombidium deliense</name>
    <dbReference type="NCBI Taxonomy" id="299467"/>
    <lineage>
        <taxon>Eukaryota</taxon>
        <taxon>Metazoa</taxon>
        <taxon>Ecdysozoa</taxon>
        <taxon>Arthropoda</taxon>
        <taxon>Chelicerata</taxon>
        <taxon>Arachnida</taxon>
        <taxon>Acari</taxon>
        <taxon>Acariformes</taxon>
        <taxon>Trombidiformes</taxon>
        <taxon>Prostigmata</taxon>
        <taxon>Anystina</taxon>
        <taxon>Parasitengona</taxon>
        <taxon>Trombiculoidea</taxon>
        <taxon>Trombiculidae</taxon>
        <taxon>Leptotrombidium</taxon>
    </lineage>
</organism>
<dbReference type="AlphaFoldDB" id="A0A443SSK6"/>
<feature type="compositionally biased region" description="Polar residues" evidence="10">
    <location>
        <begin position="1151"/>
        <end position="1171"/>
    </location>
</feature>
<feature type="compositionally biased region" description="Polar residues" evidence="10">
    <location>
        <begin position="985"/>
        <end position="1005"/>
    </location>
</feature>
<dbReference type="PROSITE" id="PS50211">
    <property type="entry name" value="DENN"/>
    <property type="match status" value="1"/>
</dbReference>
<evidence type="ECO:0000256" key="7">
    <source>
        <dbReference type="ARBA" id="ARBA00022658"/>
    </source>
</evidence>
<dbReference type="InterPro" id="IPR037516">
    <property type="entry name" value="Tripartite_DENN"/>
</dbReference>
<feature type="region of interest" description="Disordered" evidence="10">
    <location>
        <begin position="1130"/>
        <end position="1171"/>
    </location>
</feature>
<comment type="subcellular location">
    <subcellularLocation>
        <location evidence="1">Cell membrane</location>
    </subcellularLocation>
    <subcellularLocation>
        <location evidence="2">Cytoplasm</location>
    </subcellularLocation>
</comment>
<evidence type="ECO:0000313" key="12">
    <source>
        <dbReference type="EMBL" id="RWS30503.1"/>
    </source>
</evidence>
<comment type="similarity">
    <text evidence="3">Belongs to the MADD family.</text>
</comment>
<dbReference type="PANTHER" id="PTHR13008">
    <property type="entry name" value="MAP-KINASE ACTIVATING DEATH DOMAIN PROTEIN MADD /DENN/AEX-3 C.ELEGANS"/>
    <property type="match status" value="1"/>
</dbReference>
<feature type="region of interest" description="Disordered" evidence="10">
    <location>
        <begin position="983"/>
        <end position="1005"/>
    </location>
</feature>
<feature type="non-terminal residue" evidence="12">
    <location>
        <position position="1262"/>
    </location>
</feature>
<protein>
    <recommendedName>
        <fullName evidence="4">MAP kinase-activating death domain protein</fullName>
    </recommendedName>
</protein>
<dbReference type="EMBL" id="NCKV01000476">
    <property type="protein sequence ID" value="RWS30503.1"/>
    <property type="molecule type" value="Genomic_DNA"/>
</dbReference>
<feature type="compositionally biased region" description="Polar residues" evidence="10">
    <location>
        <begin position="755"/>
        <end position="772"/>
    </location>
</feature>
<evidence type="ECO:0000256" key="1">
    <source>
        <dbReference type="ARBA" id="ARBA00004236"/>
    </source>
</evidence>
<feature type="compositionally biased region" description="Low complexity" evidence="10">
    <location>
        <begin position="741"/>
        <end position="754"/>
    </location>
</feature>
<feature type="compositionally biased region" description="Low complexity" evidence="10">
    <location>
        <begin position="620"/>
        <end position="632"/>
    </location>
</feature>
<comment type="caution">
    <text evidence="12">The sequence shown here is derived from an EMBL/GenBank/DDBJ whole genome shotgun (WGS) entry which is preliminary data.</text>
</comment>
<gene>
    <name evidence="12" type="ORF">B4U80_03237</name>
</gene>
<keyword evidence="12" id="KW-0418">Kinase</keyword>
<dbReference type="SMART" id="SM00800">
    <property type="entry name" value="uDENN"/>
    <property type="match status" value="1"/>
</dbReference>
<evidence type="ECO:0000259" key="11">
    <source>
        <dbReference type="PROSITE" id="PS50211"/>
    </source>
</evidence>
<dbReference type="GO" id="GO:0042981">
    <property type="term" value="P:regulation of apoptotic process"/>
    <property type="evidence" value="ECO:0007669"/>
    <property type="project" value="TreeGrafter"/>
</dbReference>
<feature type="region of interest" description="Disordered" evidence="10">
    <location>
        <begin position="610"/>
        <end position="632"/>
    </location>
</feature>
<proteinExistence type="inferred from homology"/>
<keyword evidence="5" id="KW-1003">Cell membrane</keyword>
<feature type="compositionally biased region" description="Basic and acidic residues" evidence="10">
    <location>
        <begin position="789"/>
        <end position="803"/>
    </location>
</feature>
<evidence type="ECO:0000256" key="6">
    <source>
        <dbReference type="ARBA" id="ARBA00022490"/>
    </source>
</evidence>
<keyword evidence="13" id="KW-1185">Reference proteome</keyword>
<dbReference type="InterPro" id="IPR005113">
    <property type="entry name" value="uDENN_dom"/>
</dbReference>
<evidence type="ECO:0000256" key="9">
    <source>
        <dbReference type="ARBA" id="ARBA00023136"/>
    </source>
</evidence>
<dbReference type="Gene3D" id="3.30.450.200">
    <property type="match status" value="1"/>
</dbReference>
<feature type="compositionally biased region" description="Basic and acidic residues" evidence="10">
    <location>
        <begin position="148"/>
        <end position="160"/>
    </location>
</feature>
<dbReference type="Pfam" id="PF02141">
    <property type="entry name" value="DENN"/>
    <property type="match status" value="1"/>
</dbReference>
<keyword evidence="6" id="KW-0963">Cytoplasm</keyword>
<feature type="region of interest" description="Disordered" evidence="10">
    <location>
        <begin position="110"/>
        <end position="168"/>
    </location>
</feature>
<feature type="compositionally biased region" description="Basic and acidic residues" evidence="10">
    <location>
        <begin position="675"/>
        <end position="684"/>
    </location>
</feature>
<evidence type="ECO:0000313" key="13">
    <source>
        <dbReference type="Proteomes" id="UP000288716"/>
    </source>
</evidence>
<dbReference type="GO" id="GO:0006915">
    <property type="term" value="P:apoptotic process"/>
    <property type="evidence" value="ECO:0007669"/>
    <property type="project" value="UniProtKB-KW"/>
</dbReference>
<dbReference type="OrthoDB" id="6282239at2759"/>
<evidence type="ECO:0000256" key="4">
    <source>
        <dbReference type="ARBA" id="ARBA00017868"/>
    </source>
</evidence>
<reference evidence="12 13" key="1">
    <citation type="journal article" date="2018" name="Gigascience">
        <title>Genomes of trombidid mites reveal novel predicted allergens and laterally-transferred genes associated with secondary metabolism.</title>
        <authorList>
            <person name="Dong X."/>
            <person name="Chaisiri K."/>
            <person name="Xia D."/>
            <person name="Armstrong S.D."/>
            <person name="Fang Y."/>
            <person name="Donnelly M.J."/>
            <person name="Kadowaki T."/>
            <person name="McGarry J.W."/>
            <person name="Darby A.C."/>
            <person name="Makepeace B.L."/>
        </authorList>
    </citation>
    <scope>NUCLEOTIDE SEQUENCE [LARGE SCALE GENOMIC DNA]</scope>
    <source>
        <strain evidence="12">UoL-UT</strain>
    </source>
</reference>
<feature type="domain" description="UDENN" evidence="11">
    <location>
        <begin position="15"/>
        <end position="559"/>
    </location>
</feature>
<feature type="region of interest" description="Disordered" evidence="10">
    <location>
        <begin position="900"/>
        <end position="924"/>
    </location>
</feature>
<dbReference type="VEuPathDB" id="VectorBase:LDEU001533"/>
<keyword evidence="12" id="KW-0808">Transferase</keyword>
<keyword evidence="8" id="KW-0053">Apoptosis</keyword>
<evidence type="ECO:0000256" key="3">
    <source>
        <dbReference type="ARBA" id="ARBA00005978"/>
    </source>
</evidence>
<feature type="compositionally biased region" description="Low complexity" evidence="10">
    <location>
        <begin position="696"/>
        <end position="718"/>
    </location>
</feature>
<dbReference type="GO" id="GO:0005829">
    <property type="term" value="C:cytosol"/>
    <property type="evidence" value="ECO:0007669"/>
    <property type="project" value="TreeGrafter"/>
</dbReference>
<dbReference type="InterPro" id="IPR005112">
    <property type="entry name" value="dDENN_dom"/>
</dbReference>
<dbReference type="SMART" id="SM00799">
    <property type="entry name" value="DENN"/>
    <property type="match status" value="1"/>
</dbReference>
<name>A0A443SSK6_9ACAR</name>
<accession>A0A443SSK6</accession>
<keyword evidence="7" id="KW-0344">Guanine-nucleotide releasing factor</keyword>